<dbReference type="SUPFAM" id="SSF52540">
    <property type="entry name" value="P-loop containing nucleoside triphosphate hydrolases"/>
    <property type="match status" value="1"/>
</dbReference>
<evidence type="ECO:0000259" key="7">
    <source>
        <dbReference type="PROSITE" id="PS51456"/>
    </source>
</evidence>
<accession>A0A452I3W8</accession>
<dbReference type="GO" id="GO:0051015">
    <property type="term" value="F:actin filament binding"/>
    <property type="evidence" value="ECO:0007669"/>
    <property type="project" value="TreeGrafter"/>
</dbReference>
<name>A0A452I3W8_9SAUR</name>
<reference evidence="8" key="2">
    <citation type="submission" date="2025-08" db="UniProtKB">
        <authorList>
            <consortium name="Ensembl"/>
        </authorList>
    </citation>
    <scope>IDENTIFICATION</scope>
</reference>
<evidence type="ECO:0000256" key="4">
    <source>
        <dbReference type="ARBA" id="ARBA00023175"/>
    </source>
</evidence>
<keyword evidence="5 6" id="KW-0009">Actin-binding</keyword>
<dbReference type="GO" id="GO:0000146">
    <property type="term" value="F:microfilament motor activity"/>
    <property type="evidence" value="ECO:0007669"/>
    <property type="project" value="TreeGrafter"/>
</dbReference>
<evidence type="ECO:0000313" key="9">
    <source>
        <dbReference type="Proteomes" id="UP000291020"/>
    </source>
</evidence>
<dbReference type="Pfam" id="PF00063">
    <property type="entry name" value="Myosin_head"/>
    <property type="match status" value="1"/>
</dbReference>
<dbReference type="AlphaFoldDB" id="A0A452I3W8"/>
<sequence length="94" mass="10921">HVYFSRSQHLTSASIQTFLLEKTRVAYQAPCERNFHIFYQITKGATKDERLEWNLPEGANFFWLPNSERTLEGKILKLTTETDTKGLTVVCKIL</sequence>
<dbReference type="Gene3D" id="3.40.850.10">
    <property type="entry name" value="Kinesin motor domain"/>
    <property type="match status" value="1"/>
</dbReference>
<evidence type="ECO:0000256" key="1">
    <source>
        <dbReference type="ARBA" id="ARBA00022741"/>
    </source>
</evidence>
<dbReference type="GO" id="GO:0005737">
    <property type="term" value="C:cytoplasm"/>
    <property type="evidence" value="ECO:0007669"/>
    <property type="project" value="TreeGrafter"/>
</dbReference>
<dbReference type="STRING" id="38772.ENSGAGP00000022227"/>
<dbReference type="InterPro" id="IPR001609">
    <property type="entry name" value="Myosin_head_motor_dom-like"/>
</dbReference>
<comment type="caution">
    <text evidence="6">Lacks conserved residue(s) required for the propagation of feature annotation.</text>
</comment>
<dbReference type="InterPro" id="IPR027417">
    <property type="entry name" value="P-loop_NTPase"/>
</dbReference>
<organism evidence="8 9">
    <name type="scientific">Gopherus agassizii</name>
    <name type="common">Agassiz's desert tortoise</name>
    <dbReference type="NCBI Taxonomy" id="38772"/>
    <lineage>
        <taxon>Eukaryota</taxon>
        <taxon>Metazoa</taxon>
        <taxon>Chordata</taxon>
        <taxon>Craniata</taxon>
        <taxon>Vertebrata</taxon>
        <taxon>Euteleostomi</taxon>
        <taxon>Archelosauria</taxon>
        <taxon>Testudinata</taxon>
        <taxon>Testudines</taxon>
        <taxon>Cryptodira</taxon>
        <taxon>Durocryptodira</taxon>
        <taxon>Testudinoidea</taxon>
        <taxon>Testudinidae</taxon>
        <taxon>Gopherus</taxon>
    </lineage>
</organism>
<keyword evidence="1" id="KW-0547">Nucleotide-binding</keyword>
<evidence type="ECO:0000256" key="6">
    <source>
        <dbReference type="PROSITE-ProRule" id="PRU00782"/>
    </source>
</evidence>
<dbReference type="PANTHER" id="PTHR13140:SF289">
    <property type="entry name" value="UNCONVENTIONAL MYOSIN-XIX"/>
    <property type="match status" value="1"/>
</dbReference>
<dbReference type="PANTHER" id="PTHR13140">
    <property type="entry name" value="MYOSIN"/>
    <property type="match status" value="1"/>
</dbReference>
<proteinExistence type="inferred from homology"/>
<comment type="similarity">
    <text evidence="6">Belongs to the TRAFAC class myosin-kinesin ATPase superfamily. Myosin family.</text>
</comment>
<evidence type="ECO:0000256" key="3">
    <source>
        <dbReference type="ARBA" id="ARBA00023123"/>
    </source>
</evidence>
<feature type="domain" description="Myosin motor" evidence="7">
    <location>
        <begin position="1"/>
        <end position="94"/>
    </location>
</feature>
<reference evidence="8" key="3">
    <citation type="submission" date="2025-09" db="UniProtKB">
        <authorList>
            <consortium name="Ensembl"/>
        </authorList>
    </citation>
    <scope>IDENTIFICATION</scope>
</reference>
<dbReference type="Proteomes" id="UP000291020">
    <property type="component" value="Unassembled WGS sequence"/>
</dbReference>
<keyword evidence="9" id="KW-1185">Reference proteome</keyword>
<dbReference type="GO" id="GO:0007015">
    <property type="term" value="P:actin filament organization"/>
    <property type="evidence" value="ECO:0007669"/>
    <property type="project" value="TreeGrafter"/>
</dbReference>
<dbReference type="PROSITE" id="PS51456">
    <property type="entry name" value="MYOSIN_MOTOR"/>
    <property type="match status" value="1"/>
</dbReference>
<dbReference type="Ensembl" id="ENSGAGT00000025335.1">
    <property type="protein sequence ID" value="ENSGAGP00000022227.1"/>
    <property type="gene ID" value="ENSGAGG00000016328.1"/>
</dbReference>
<evidence type="ECO:0000256" key="2">
    <source>
        <dbReference type="ARBA" id="ARBA00022840"/>
    </source>
</evidence>
<evidence type="ECO:0000256" key="5">
    <source>
        <dbReference type="ARBA" id="ARBA00023203"/>
    </source>
</evidence>
<reference evidence="9" key="1">
    <citation type="journal article" date="2017" name="PLoS ONE">
        <title>The Agassiz's desert tortoise genome provides a resource for the conservation of a threatened species.</title>
        <authorList>
            <person name="Tollis M."/>
            <person name="DeNardo D.F."/>
            <person name="Cornelius J.A."/>
            <person name="Dolby G.A."/>
            <person name="Edwards T."/>
            <person name="Henen B.T."/>
            <person name="Karl A.E."/>
            <person name="Murphy R.W."/>
            <person name="Kusumi K."/>
        </authorList>
    </citation>
    <scope>NUCLEOTIDE SEQUENCE [LARGE SCALE GENOMIC DNA]</scope>
</reference>
<dbReference type="GO" id="GO:0016020">
    <property type="term" value="C:membrane"/>
    <property type="evidence" value="ECO:0007669"/>
    <property type="project" value="TreeGrafter"/>
</dbReference>
<protein>
    <recommendedName>
        <fullName evidence="7">Myosin motor domain-containing protein</fullName>
    </recommendedName>
</protein>
<keyword evidence="2" id="KW-0067">ATP-binding</keyword>
<evidence type="ECO:0000313" key="8">
    <source>
        <dbReference type="Ensembl" id="ENSGAGP00000022227.1"/>
    </source>
</evidence>
<dbReference type="GO" id="GO:0005524">
    <property type="term" value="F:ATP binding"/>
    <property type="evidence" value="ECO:0007669"/>
    <property type="project" value="UniProtKB-KW"/>
</dbReference>
<keyword evidence="3 6" id="KW-0518">Myosin</keyword>
<keyword evidence="4" id="KW-0505">Motor protein</keyword>
<dbReference type="GO" id="GO:0016459">
    <property type="term" value="C:myosin complex"/>
    <property type="evidence" value="ECO:0007669"/>
    <property type="project" value="UniProtKB-KW"/>
</dbReference>
<dbReference type="InterPro" id="IPR036961">
    <property type="entry name" value="Kinesin_motor_dom_sf"/>
</dbReference>